<dbReference type="GO" id="GO:0003777">
    <property type="term" value="F:microtubule motor activity"/>
    <property type="evidence" value="ECO:0007669"/>
    <property type="project" value="InterPro"/>
</dbReference>
<comment type="similarity">
    <text evidence="6 7">Belongs to the TRAFAC class myosin-kinesin ATPase superfamily. Kinesin family.</text>
</comment>
<feature type="binding site" evidence="6">
    <location>
        <begin position="104"/>
        <end position="111"/>
    </location>
    <ligand>
        <name>ATP</name>
        <dbReference type="ChEBI" id="CHEBI:30616"/>
    </ligand>
</feature>
<dbReference type="STRING" id="1156394.T0QCW6"/>
<evidence type="ECO:0000256" key="6">
    <source>
        <dbReference type="PROSITE-ProRule" id="PRU00283"/>
    </source>
</evidence>
<evidence type="ECO:0000256" key="9">
    <source>
        <dbReference type="SAM" id="MobiDB-lite"/>
    </source>
</evidence>
<feature type="domain" description="Kinesin motor" evidence="10">
    <location>
        <begin position="12"/>
        <end position="399"/>
    </location>
</feature>
<keyword evidence="12" id="KW-1185">Reference proteome</keyword>
<feature type="compositionally biased region" description="Polar residues" evidence="9">
    <location>
        <begin position="507"/>
        <end position="531"/>
    </location>
</feature>
<dbReference type="AlphaFoldDB" id="T0QCW6"/>
<evidence type="ECO:0000256" key="7">
    <source>
        <dbReference type="RuleBase" id="RU000394"/>
    </source>
</evidence>
<evidence type="ECO:0000259" key="10">
    <source>
        <dbReference type="PROSITE" id="PS50067"/>
    </source>
</evidence>
<sequence>MTSEDDPTSIPNVIVAVRLRPISEKELQEGQRSCCSVANDQTVVIEKEAARVGYLKSQKGSSNEYAYDIAFSEEATQDEVYERTVKNIIPTILDGYNATIFAYGATGAGKTHTMMGSERDGHSLDELSEDDFDYDGQPQSLPVDGIIPQSLSDIFRLIRLREREEKIAQETEGRASEWMVTVSYLEVYNETICDLIDPKGVNLQLREHTSAVHVSGLAHRQVRSAVEVLNILRQGNKNRRTESTVANAVSSRSHAVLQVTVKHKTVDLMRKSSPNTEMTCAKLSLIDLAGSERACKTENSGARLAEGANINKSLLALANAINALSSTPAMRRRSEPSARLKEVRPISRAKYRDSKLTHLLKSSLEGDCRLIMIANINPSHKSFDESHNTLKYANRAKNIKIRPKMHVVTAAMTHIQRAEKLEEENASLRRELAEVRTKRKSIDAAMFSSQHLADTKRAKLSLKTVDTPQLHSLHRTIEKLENEKKALQDKVEDMERELGRMRALRIQPTTPRQATTSRATSTPRKATTPRSVTKAPPSVTKAPPSATKAPPSVTKSVATPAKSPSRNQAREAAPAKSVRGTSLLPQRRLSSHPIVFRAATPTPATPARPNNRARRESLIPRISSTASKVL</sequence>
<evidence type="ECO:0000256" key="1">
    <source>
        <dbReference type="ARBA" id="ARBA00022701"/>
    </source>
</evidence>
<keyword evidence="3 6" id="KW-0067">ATP-binding</keyword>
<evidence type="ECO:0000313" key="11">
    <source>
        <dbReference type="EMBL" id="EQC32541.1"/>
    </source>
</evidence>
<evidence type="ECO:0000313" key="12">
    <source>
        <dbReference type="Proteomes" id="UP000030762"/>
    </source>
</evidence>
<keyword evidence="5 6" id="KW-0505">Motor protein</keyword>
<dbReference type="GeneID" id="19950591"/>
<dbReference type="PANTHER" id="PTHR47968">
    <property type="entry name" value="CENTROMERE PROTEIN E"/>
    <property type="match status" value="1"/>
</dbReference>
<name>T0QCW6_SAPDV</name>
<organism evidence="11 12">
    <name type="scientific">Saprolegnia diclina (strain VS20)</name>
    <dbReference type="NCBI Taxonomy" id="1156394"/>
    <lineage>
        <taxon>Eukaryota</taxon>
        <taxon>Sar</taxon>
        <taxon>Stramenopiles</taxon>
        <taxon>Oomycota</taxon>
        <taxon>Saprolegniomycetes</taxon>
        <taxon>Saprolegniales</taxon>
        <taxon>Saprolegniaceae</taxon>
        <taxon>Saprolegnia</taxon>
    </lineage>
</organism>
<dbReference type="VEuPathDB" id="FungiDB:SDRG_09864"/>
<dbReference type="SMART" id="SM00129">
    <property type="entry name" value="KISc"/>
    <property type="match status" value="1"/>
</dbReference>
<feature type="coiled-coil region" evidence="8">
    <location>
        <begin position="411"/>
        <end position="438"/>
    </location>
</feature>
<dbReference type="InterPro" id="IPR027640">
    <property type="entry name" value="Kinesin-like_fam"/>
</dbReference>
<feature type="compositionally biased region" description="Low complexity" evidence="9">
    <location>
        <begin position="539"/>
        <end position="554"/>
    </location>
</feature>
<dbReference type="InterPro" id="IPR027417">
    <property type="entry name" value="P-loop_NTPase"/>
</dbReference>
<protein>
    <recommendedName>
        <fullName evidence="7">Kinesin-like protein</fullName>
    </recommendedName>
</protein>
<dbReference type="Gene3D" id="3.40.850.10">
    <property type="entry name" value="Kinesin motor domain"/>
    <property type="match status" value="1"/>
</dbReference>
<gene>
    <name evidence="11" type="ORF">SDRG_09864</name>
</gene>
<proteinExistence type="inferred from homology"/>
<evidence type="ECO:0000256" key="3">
    <source>
        <dbReference type="ARBA" id="ARBA00022840"/>
    </source>
</evidence>
<dbReference type="InterPro" id="IPR036961">
    <property type="entry name" value="Kinesin_motor_dom_sf"/>
</dbReference>
<dbReference type="GO" id="GO:0005524">
    <property type="term" value="F:ATP binding"/>
    <property type="evidence" value="ECO:0007669"/>
    <property type="project" value="UniProtKB-UniRule"/>
</dbReference>
<dbReference type="GO" id="GO:0008017">
    <property type="term" value="F:microtubule binding"/>
    <property type="evidence" value="ECO:0007669"/>
    <property type="project" value="InterPro"/>
</dbReference>
<dbReference type="InterPro" id="IPR001752">
    <property type="entry name" value="Kinesin_motor_dom"/>
</dbReference>
<evidence type="ECO:0000256" key="4">
    <source>
        <dbReference type="ARBA" id="ARBA00023054"/>
    </source>
</evidence>
<dbReference type="Pfam" id="PF00225">
    <property type="entry name" value="Kinesin"/>
    <property type="match status" value="1"/>
</dbReference>
<dbReference type="PROSITE" id="PS00411">
    <property type="entry name" value="KINESIN_MOTOR_1"/>
    <property type="match status" value="1"/>
</dbReference>
<evidence type="ECO:0000256" key="2">
    <source>
        <dbReference type="ARBA" id="ARBA00022741"/>
    </source>
</evidence>
<dbReference type="InterPro" id="IPR019821">
    <property type="entry name" value="Kinesin_motor_CS"/>
</dbReference>
<dbReference type="PRINTS" id="PR00380">
    <property type="entry name" value="KINESINHEAVY"/>
</dbReference>
<dbReference type="InParanoid" id="T0QCW6"/>
<keyword evidence="2 6" id="KW-0547">Nucleotide-binding</keyword>
<dbReference type="EMBL" id="JH767163">
    <property type="protein sequence ID" value="EQC32541.1"/>
    <property type="molecule type" value="Genomic_DNA"/>
</dbReference>
<keyword evidence="1 7" id="KW-0493">Microtubule</keyword>
<dbReference type="Proteomes" id="UP000030762">
    <property type="component" value="Unassembled WGS sequence"/>
</dbReference>
<dbReference type="eggNOG" id="KOG0242">
    <property type="taxonomic scope" value="Eukaryota"/>
</dbReference>
<feature type="compositionally biased region" description="Low complexity" evidence="9">
    <location>
        <begin position="597"/>
        <end position="610"/>
    </location>
</feature>
<evidence type="ECO:0000256" key="5">
    <source>
        <dbReference type="ARBA" id="ARBA00023175"/>
    </source>
</evidence>
<dbReference type="GO" id="GO:0005874">
    <property type="term" value="C:microtubule"/>
    <property type="evidence" value="ECO:0007669"/>
    <property type="project" value="UniProtKB-KW"/>
</dbReference>
<keyword evidence="4 8" id="KW-0175">Coiled coil</keyword>
<dbReference type="RefSeq" id="XP_008614042.1">
    <property type="nucleotide sequence ID" value="XM_008615820.1"/>
</dbReference>
<accession>T0QCW6</accession>
<reference evidence="11 12" key="1">
    <citation type="submission" date="2012-04" db="EMBL/GenBank/DDBJ databases">
        <title>The Genome Sequence of Saprolegnia declina VS20.</title>
        <authorList>
            <consortium name="The Broad Institute Genome Sequencing Platform"/>
            <person name="Russ C."/>
            <person name="Nusbaum C."/>
            <person name="Tyler B."/>
            <person name="van West P."/>
            <person name="Dieguez-Uribeondo J."/>
            <person name="de Bruijn I."/>
            <person name="Tripathy S."/>
            <person name="Jiang R."/>
            <person name="Young S.K."/>
            <person name="Zeng Q."/>
            <person name="Gargeya S."/>
            <person name="Fitzgerald M."/>
            <person name="Haas B."/>
            <person name="Abouelleil A."/>
            <person name="Alvarado L."/>
            <person name="Arachchi H.M."/>
            <person name="Berlin A."/>
            <person name="Chapman S.B."/>
            <person name="Goldberg J."/>
            <person name="Griggs A."/>
            <person name="Gujja S."/>
            <person name="Hansen M."/>
            <person name="Howarth C."/>
            <person name="Imamovic A."/>
            <person name="Larimer J."/>
            <person name="McCowen C."/>
            <person name="Montmayeur A."/>
            <person name="Murphy C."/>
            <person name="Neiman D."/>
            <person name="Pearson M."/>
            <person name="Priest M."/>
            <person name="Roberts A."/>
            <person name="Saif S."/>
            <person name="Shea T."/>
            <person name="Sisk P."/>
            <person name="Sykes S."/>
            <person name="Wortman J."/>
            <person name="Nusbaum C."/>
            <person name="Birren B."/>
        </authorList>
    </citation>
    <scope>NUCLEOTIDE SEQUENCE [LARGE SCALE GENOMIC DNA]</scope>
    <source>
        <strain evidence="11 12">VS20</strain>
    </source>
</reference>
<dbReference type="GO" id="GO:0007018">
    <property type="term" value="P:microtubule-based movement"/>
    <property type="evidence" value="ECO:0007669"/>
    <property type="project" value="InterPro"/>
</dbReference>
<dbReference type="OrthoDB" id="3176171at2759"/>
<evidence type="ECO:0000256" key="8">
    <source>
        <dbReference type="SAM" id="Coils"/>
    </source>
</evidence>
<dbReference type="SUPFAM" id="SSF52540">
    <property type="entry name" value="P-loop containing nucleoside triphosphate hydrolases"/>
    <property type="match status" value="1"/>
</dbReference>
<dbReference type="PANTHER" id="PTHR47968:SF13">
    <property type="entry name" value="KINESIN-LIKE PROTEIN KIF19 ISOFORM X1"/>
    <property type="match status" value="1"/>
</dbReference>
<feature type="region of interest" description="Disordered" evidence="9">
    <location>
        <begin position="501"/>
        <end position="630"/>
    </location>
</feature>
<dbReference type="PROSITE" id="PS50067">
    <property type="entry name" value="KINESIN_MOTOR_2"/>
    <property type="match status" value="1"/>
</dbReference>